<evidence type="ECO:0000313" key="1">
    <source>
        <dbReference type="EMBL" id="TYO97088.1"/>
    </source>
</evidence>
<dbReference type="PANTHER" id="PTHR42935:SF1">
    <property type="entry name" value="SLR0930 PROTEIN"/>
    <property type="match status" value="1"/>
</dbReference>
<dbReference type="RefSeq" id="WP_148896484.1">
    <property type="nucleotide sequence ID" value="NZ_VNIB01000011.1"/>
</dbReference>
<organism evidence="1 2">
    <name type="scientific">Geothermobacter ehrlichii</name>
    <dbReference type="NCBI Taxonomy" id="213224"/>
    <lineage>
        <taxon>Bacteria</taxon>
        <taxon>Pseudomonadati</taxon>
        <taxon>Thermodesulfobacteriota</taxon>
        <taxon>Desulfuromonadia</taxon>
        <taxon>Desulfuromonadales</taxon>
        <taxon>Geothermobacteraceae</taxon>
        <taxon>Geothermobacter</taxon>
    </lineage>
</organism>
<dbReference type="InterPro" id="IPR008533">
    <property type="entry name" value="DUF815"/>
</dbReference>
<dbReference type="AlphaFoldDB" id="A0A5D3WG02"/>
<name>A0A5D3WG02_9BACT</name>
<protein>
    <submittedName>
        <fullName evidence="1">Uncharacterized protein</fullName>
    </submittedName>
</protein>
<evidence type="ECO:0000313" key="2">
    <source>
        <dbReference type="Proteomes" id="UP000324159"/>
    </source>
</evidence>
<dbReference type="SUPFAM" id="SSF52540">
    <property type="entry name" value="P-loop containing nucleoside triphosphate hydrolases"/>
    <property type="match status" value="1"/>
</dbReference>
<comment type="caution">
    <text evidence="1">The sequence shown here is derived from an EMBL/GenBank/DDBJ whole genome shotgun (WGS) entry which is preliminary data.</text>
</comment>
<accession>A0A5D3WG02</accession>
<gene>
    <name evidence="1" type="ORF">EDC39_11117</name>
</gene>
<dbReference type="InterPro" id="IPR027417">
    <property type="entry name" value="P-loop_NTPase"/>
</dbReference>
<reference evidence="1 2" key="1">
    <citation type="submission" date="2019-07" db="EMBL/GenBank/DDBJ databases">
        <title>Genomic Encyclopedia of Type Strains, Phase IV (KMG-IV): sequencing the most valuable type-strain genomes for metagenomic binning, comparative biology and taxonomic classification.</title>
        <authorList>
            <person name="Goeker M."/>
        </authorList>
    </citation>
    <scope>NUCLEOTIDE SEQUENCE [LARGE SCALE GENOMIC DNA]</scope>
    <source>
        <strain evidence="1 2">SS015</strain>
    </source>
</reference>
<dbReference type="Proteomes" id="UP000324159">
    <property type="component" value="Unassembled WGS sequence"/>
</dbReference>
<proteinExistence type="predicted"/>
<sequence>MNRREINWHHLLERIERLIELGETALERQLVPDAPPLPDLESCLALRWRASDDGGHLEAIAHPDLPDPDDLLGIDRQLAVLRRNTRQFVRGLPANNVLLWGERGTGKSTAVRSLLSLYADEGLRLVELQKEHLFDLRQIASRLRPAPWRFILYCDDLSFDEQEIDYRELKALLEGGLETPPENMLIYATSNRRHLIPEKLTENTGEEEIHPEERIAEKLSLSDRFGISLGFYPFSRQTYLAIVHHLAKKRKLDIPAPLLEKEALSWAAGRGSRSGRVARQFVDDLTGRLALGRDASGKEAWNLPVREGPSQPAHP</sequence>
<dbReference type="Pfam" id="PF05673">
    <property type="entry name" value="DUF815"/>
    <property type="match status" value="1"/>
</dbReference>
<dbReference type="EMBL" id="VNIB01000011">
    <property type="protein sequence ID" value="TYO97088.1"/>
    <property type="molecule type" value="Genomic_DNA"/>
</dbReference>
<dbReference type="PANTHER" id="PTHR42935">
    <property type="entry name" value="SLR0930 PROTEIN"/>
    <property type="match status" value="1"/>
</dbReference>
<dbReference type="Gene3D" id="3.40.50.300">
    <property type="entry name" value="P-loop containing nucleotide triphosphate hydrolases"/>
    <property type="match status" value="1"/>
</dbReference>
<keyword evidence="2" id="KW-1185">Reference proteome</keyword>
<dbReference type="OrthoDB" id="9812140at2"/>